<dbReference type="RefSeq" id="WP_068751696.1">
    <property type="nucleotide sequence ID" value="NZ_LR214441.1"/>
</dbReference>
<comment type="caution">
    <text evidence="1">The sequence shown here is derived from an EMBL/GenBank/DDBJ whole genome shotgun (WGS) entry which is preliminary data.</text>
</comment>
<dbReference type="InterPro" id="IPR025576">
    <property type="entry name" value="YwiC"/>
</dbReference>
<evidence type="ECO:0000313" key="1">
    <source>
        <dbReference type="EMBL" id="OCL33939.1"/>
    </source>
</evidence>
<keyword evidence="2" id="KW-1185">Reference proteome</keyword>
<protein>
    <submittedName>
        <fullName evidence="1">Uncharacterized protein</fullName>
    </submittedName>
</protein>
<accession>A0A1C0AMF0</accession>
<name>A0A1C0AMF0_9ACTN</name>
<proteinExistence type="predicted"/>
<reference evidence="2" key="1">
    <citation type="submission" date="2016-07" db="EMBL/GenBank/DDBJ databases">
        <authorList>
            <person name="Florea S."/>
            <person name="Webb J.S."/>
            <person name="Jaromczyk J."/>
            <person name="Schardl C.L."/>
        </authorList>
    </citation>
    <scope>NUCLEOTIDE SEQUENCE [LARGE SCALE GENOMIC DNA]</scope>
    <source>
        <strain evidence="2">IPBSL-7</strain>
    </source>
</reference>
<dbReference type="AlphaFoldDB" id="A0A1C0AMF0"/>
<organism evidence="1 2">
    <name type="scientific">Tessaracoccus lapidicaptus</name>
    <dbReference type="NCBI Taxonomy" id="1427523"/>
    <lineage>
        <taxon>Bacteria</taxon>
        <taxon>Bacillati</taxon>
        <taxon>Actinomycetota</taxon>
        <taxon>Actinomycetes</taxon>
        <taxon>Propionibacteriales</taxon>
        <taxon>Propionibacteriaceae</taxon>
        <taxon>Tessaracoccus</taxon>
    </lineage>
</organism>
<gene>
    <name evidence="1" type="ORF">BCR15_04745</name>
</gene>
<evidence type="ECO:0000313" key="2">
    <source>
        <dbReference type="Proteomes" id="UP000093501"/>
    </source>
</evidence>
<dbReference type="EMBL" id="MBQD01000021">
    <property type="protein sequence ID" value="OCL33939.1"/>
    <property type="molecule type" value="Genomic_DNA"/>
</dbReference>
<sequence length="253" mass="27272">MAGLTAGWVPKQHGAWAMILVPYLAGLVMARDARPLGPGDLTLGLTWLLGYFAYNAATLTLKAPAQRRTRYTPALVVYAVAAGVSGLVTLALTGPVLLWWAPAYAVLVTWALYLAASRRERSLQSGVLTVVASCGLMAVLQPWGADDPTRWRDVAMMVVLTAYFVGTVLHVKALIRERNEPASAVRSQAYHAGVALVTVAAVGAGWLGWWWLTWAAALAARSFWMPRAPRRPAQIGVMEILLSAWALTLVLLG</sequence>
<dbReference type="Pfam" id="PF14256">
    <property type="entry name" value="YwiC"/>
    <property type="match status" value="1"/>
</dbReference>
<dbReference type="Proteomes" id="UP000093501">
    <property type="component" value="Unassembled WGS sequence"/>
</dbReference>